<proteinExistence type="predicted"/>
<reference evidence="8 9" key="1">
    <citation type="submission" date="2018-11" db="EMBL/GenBank/DDBJ databases">
        <authorList>
            <consortium name="Pathogen Informatics"/>
        </authorList>
    </citation>
    <scope>NUCLEOTIDE SEQUENCE [LARGE SCALE GENOMIC DNA]</scope>
</reference>
<keyword evidence="3 6" id="KW-0732">Signal</keyword>
<keyword evidence="4" id="KW-0960">Knottin</keyword>
<dbReference type="InterPro" id="IPR021712">
    <property type="entry name" value="UPF0506"/>
</dbReference>
<sequence length="152" mass="16949">MFFYVAVVAIMMVITPNSSANDDNCRKEGEFCDRTVVNRCCGKLLCELSSFLNGKCVRCFMAGQACWRDRNCCSGDYENCRKEGETCDKTIFQRCCDNLICDLVSIGNGKCVKCLEEGRLCTKDSECCSGSCQWLKCVAKEHSTTTQSTKTP</sequence>
<dbReference type="Proteomes" id="UP000281553">
    <property type="component" value="Unassembled WGS sequence"/>
</dbReference>
<evidence type="ECO:0000256" key="3">
    <source>
        <dbReference type="ARBA" id="ARBA00022729"/>
    </source>
</evidence>
<evidence type="ECO:0000256" key="1">
    <source>
        <dbReference type="ARBA" id="ARBA00004613"/>
    </source>
</evidence>
<protein>
    <recommendedName>
        <fullName evidence="7">UPF0506 domain-containing protein</fullName>
    </recommendedName>
</protein>
<evidence type="ECO:0000313" key="8">
    <source>
        <dbReference type="EMBL" id="VDK71828.1"/>
    </source>
</evidence>
<evidence type="ECO:0000256" key="5">
    <source>
        <dbReference type="ARBA" id="ARBA00023157"/>
    </source>
</evidence>
<evidence type="ECO:0000256" key="4">
    <source>
        <dbReference type="ARBA" id="ARBA00022854"/>
    </source>
</evidence>
<dbReference type="Pfam" id="PF11703">
    <property type="entry name" value="UPF0506"/>
    <property type="match status" value="2"/>
</dbReference>
<feature type="chain" id="PRO_5018051178" description="UPF0506 domain-containing protein" evidence="6">
    <location>
        <begin position="21"/>
        <end position="152"/>
    </location>
</feature>
<evidence type="ECO:0000313" key="9">
    <source>
        <dbReference type="Proteomes" id="UP000281553"/>
    </source>
</evidence>
<organism evidence="8 9">
    <name type="scientific">Dibothriocephalus latus</name>
    <name type="common">Fish tapeworm</name>
    <name type="synonym">Diphyllobothrium latum</name>
    <dbReference type="NCBI Taxonomy" id="60516"/>
    <lineage>
        <taxon>Eukaryota</taxon>
        <taxon>Metazoa</taxon>
        <taxon>Spiralia</taxon>
        <taxon>Lophotrochozoa</taxon>
        <taxon>Platyhelminthes</taxon>
        <taxon>Cestoda</taxon>
        <taxon>Eucestoda</taxon>
        <taxon>Diphyllobothriidea</taxon>
        <taxon>Diphyllobothriidae</taxon>
        <taxon>Dibothriocephalus</taxon>
    </lineage>
</organism>
<keyword evidence="2" id="KW-0964">Secreted</keyword>
<evidence type="ECO:0000259" key="7">
    <source>
        <dbReference type="Pfam" id="PF11703"/>
    </source>
</evidence>
<evidence type="ECO:0000256" key="2">
    <source>
        <dbReference type="ARBA" id="ARBA00022525"/>
    </source>
</evidence>
<gene>
    <name evidence="8" type="ORF">DILT_LOCUS2362</name>
</gene>
<name>A0A3P6TZK6_DIBLA</name>
<feature type="domain" description="UPF0506" evidence="7">
    <location>
        <begin position="80"/>
        <end position="137"/>
    </location>
</feature>
<keyword evidence="9" id="KW-1185">Reference proteome</keyword>
<feature type="signal peptide" evidence="6">
    <location>
        <begin position="1"/>
        <end position="20"/>
    </location>
</feature>
<dbReference type="AlphaFoldDB" id="A0A3P6TZK6"/>
<dbReference type="OrthoDB" id="5021976at2759"/>
<keyword evidence="5" id="KW-1015">Disulfide bond</keyword>
<dbReference type="GO" id="GO:0005576">
    <property type="term" value="C:extracellular region"/>
    <property type="evidence" value="ECO:0007669"/>
    <property type="project" value="UniProtKB-SubCell"/>
</dbReference>
<evidence type="ECO:0000256" key="6">
    <source>
        <dbReference type="SAM" id="SignalP"/>
    </source>
</evidence>
<dbReference type="EMBL" id="UYRU01041997">
    <property type="protein sequence ID" value="VDK71828.1"/>
    <property type="molecule type" value="Genomic_DNA"/>
</dbReference>
<feature type="domain" description="UPF0506" evidence="7">
    <location>
        <begin position="25"/>
        <end position="75"/>
    </location>
</feature>
<comment type="subcellular location">
    <subcellularLocation>
        <location evidence="1">Secreted</location>
    </subcellularLocation>
</comment>
<accession>A0A3P6TZK6</accession>